<evidence type="ECO:0000313" key="4">
    <source>
        <dbReference type="EMBL" id="KAF1846242.1"/>
    </source>
</evidence>
<keyword evidence="1 4" id="KW-0489">Methyltransferase</keyword>
<dbReference type="GeneID" id="63845857"/>
<dbReference type="GO" id="GO:0008168">
    <property type="term" value="F:methyltransferase activity"/>
    <property type="evidence" value="ECO:0007669"/>
    <property type="project" value="UniProtKB-KW"/>
</dbReference>
<dbReference type="CDD" id="cd02440">
    <property type="entry name" value="AdoMet_MTases"/>
    <property type="match status" value="1"/>
</dbReference>
<evidence type="ECO:0000313" key="5">
    <source>
        <dbReference type="Proteomes" id="UP000800039"/>
    </source>
</evidence>
<keyword evidence="5" id="KW-1185">Reference proteome</keyword>
<evidence type="ECO:0000259" key="3">
    <source>
        <dbReference type="Pfam" id="PF13649"/>
    </source>
</evidence>
<dbReference type="RefSeq" id="XP_040788805.1">
    <property type="nucleotide sequence ID" value="XM_040928604.1"/>
</dbReference>
<evidence type="ECO:0000256" key="1">
    <source>
        <dbReference type="ARBA" id="ARBA00022603"/>
    </source>
</evidence>
<sequence>MTRNQDAGHVGVKESTQNTQYDQIGTKYNRIKTLPATEAEVPSVVRALGDIVGKKCLDLACGTGKYTALLSSLGASTVHGYDISPAMIAGAKATYPPAQNPNLHFAVADCSLPDISLPHSSSPSDNNKTGNFDIVLAVWFLNYAGTETELTNMFRVIEKNLVTGGRFVGLTTNVHDPQMQLDKRDFYGIDVLVLDAAYVDPSSSSSANEEVLGVKMRVVVKGEMPFQFDVFQFRKEVYERCAERAGLKLAWKELVLPEDERRGNGYWDWFVERPTFVIVEAVRV</sequence>
<comment type="caution">
    <text evidence="4">The sequence shown here is derived from an EMBL/GenBank/DDBJ whole genome shotgun (WGS) entry which is preliminary data.</text>
</comment>
<dbReference type="GO" id="GO:0032259">
    <property type="term" value="P:methylation"/>
    <property type="evidence" value="ECO:0007669"/>
    <property type="project" value="UniProtKB-KW"/>
</dbReference>
<feature type="domain" description="Methyltransferase" evidence="3">
    <location>
        <begin position="57"/>
        <end position="165"/>
    </location>
</feature>
<reference evidence="4" key="1">
    <citation type="submission" date="2020-01" db="EMBL/GenBank/DDBJ databases">
        <authorList>
            <consortium name="DOE Joint Genome Institute"/>
            <person name="Haridas S."/>
            <person name="Albert R."/>
            <person name="Binder M."/>
            <person name="Bloem J."/>
            <person name="Labutti K."/>
            <person name="Salamov A."/>
            <person name="Andreopoulos B."/>
            <person name="Baker S.E."/>
            <person name="Barry K."/>
            <person name="Bills G."/>
            <person name="Bluhm B.H."/>
            <person name="Cannon C."/>
            <person name="Castanera R."/>
            <person name="Culley D.E."/>
            <person name="Daum C."/>
            <person name="Ezra D."/>
            <person name="Gonzalez J.B."/>
            <person name="Henrissat B."/>
            <person name="Kuo A."/>
            <person name="Liang C."/>
            <person name="Lipzen A."/>
            <person name="Lutzoni F."/>
            <person name="Magnuson J."/>
            <person name="Mondo S."/>
            <person name="Nolan M."/>
            <person name="Ohm R."/>
            <person name="Pangilinan J."/>
            <person name="Park H.-J."/>
            <person name="Ramirez L."/>
            <person name="Alfaro M."/>
            <person name="Sun H."/>
            <person name="Tritt A."/>
            <person name="Yoshinaga Y."/>
            <person name="Zwiers L.-H."/>
            <person name="Turgeon B.G."/>
            <person name="Goodwin S.B."/>
            <person name="Spatafora J.W."/>
            <person name="Crous P.W."/>
            <person name="Grigoriev I.V."/>
        </authorList>
    </citation>
    <scope>NUCLEOTIDE SEQUENCE</scope>
    <source>
        <strain evidence="4">CBS 394.84</strain>
    </source>
</reference>
<dbReference type="Gene3D" id="3.40.50.150">
    <property type="entry name" value="Vaccinia Virus protein VP39"/>
    <property type="match status" value="1"/>
</dbReference>
<keyword evidence="2" id="KW-0808">Transferase</keyword>
<organism evidence="4 5">
    <name type="scientific">Cucurbitaria berberidis CBS 394.84</name>
    <dbReference type="NCBI Taxonomy" id="1168544"/>
    <lineage>
        <taxon>Eukaryota</taxon>
        <taxon>Fungi</taxon>
        <taxon>Dikarya</taxon>
        <taxon>Ascomycota</taxon>
        <taxon>Pezizomycotina</taxon>
        <taxon>Dothideomycetes</taxon>
        <taxon>Pleosporomycetidae</taxon>
        <taxon>Pleosporales</taxon>
        <taxon>Pleosporineae</taxon>
        <taxon>Cucurbitariaceae</taxon>
        <taxon>Cucurbitaria</taxon>
    </lineage>
</organism>
<gene>
    <name evidence="4" type="ORF">K460DRAFT_282837</name>
</gene>
<dbReference type="OrthoDB" id="3647at2759"/>
<dbReference type="PANTHER" id="PTHR43861">
    <property type="entry name" value="TRANS-ACONITATE 2-METHYLTRANSFERASE-RELATED"/>
    <property type="match status" value="1"/>
</dbReference>
<dbReference type="InterPro" id="IPR029063">
    <property type="entry name" value="SAM-dependent_MTases_sf"/>
</dbReference>
<dbReference type="AlphaFoldDB" id="A0A9P4GIG3"/>
<dbReference type="PANTHER" id="PTHR43861:SF1">
    <property type="entry name" value="TRANS-ACONITATE 2-METHYLTRANSFERASE"/>
    <property type="match status" value="1"/>
</dbReference>
<dbReference type="Proteomes" id="UP000800039">
    <property type="component" value="Unassembled WGS sequence"/>
</dbReference>
<dbReference type="InterPro" id="IPR041698">
    <property type="entry name" value="Methyltransf_25"/>
</dbReference>
<dbReference type="EMBL" id="ML976616">
    <property type="protein sequence ID" value="KAF1846242.1"/>
    <property type="molecule type" value="Genomic_DNA"/>
</dbReference>
<protein>
    <submittedName>
        <fullName evidence="4">S-adenosyl-L-methionine-dependent methyltransferase</fullName>
    </submittedName>
</protein>
<dbReference type="Pfam" id="PF13649">
    <property type="entry name" value="Methyltransf_25"/>
    <property type="match status" value="1"/>
</dbReference>
<name>A0A9P4GIG3_9PLEO</name>
<evidence type="ECO:0000256" key="2">
    <source>
        <dbReference type="ARBA" id="ARBA00022679"/>
    </source>
</evidence>
<proteinExistence type="predicted"/>
<accession>A0A9P4GIG3</accession>
<dbReference type="SUPFAM" id="SSF53335">
    <property type="entry name" value="S-adenosyl-L-methionine-dependent methyltransferases"/>
    <property type="match status" value="1"/>
</dbReference>